<dbReference type="InterPro" id="IPR029068">
    <property type="entry name" value="Glyas_Bleomycin-R_OHBP_Dase"/>
</dbReference>
<dbReference type="PROSITE" id="PS51819">
    <property type="entry name" value="VOC"/>
    <property type="match status" value="1"/>
</dbReference>
<dbReference type="PANTHER" id="PTHR36503:SF2">
    <property type="entry name" value="BLR2408 PROTEIN"/>
    <property type="match status" value="1"/>
</dbReference>
<dbReference type="Proteomes" id="UP000307808">
    <property type="component" value="Unassembled WGS sequence"/>
</dbReference>
<dbReference type="InterPro" id="IPR053863">
    <property type="entry name" value="Glyoxy/Ble-like_N"/>
</dbReference>
<dbReference type="Gene3D" id="3.10.180.10">
    <property type="entry name" value="2,3-Dihydroxybiphenyl 1,2-Dioxygenase, domain 1"/>
    <property type="match status" value="1"/>
</dbReference>
<dbReference type="PANTHER" id="PTHR36503">
    <property type="entry name" value="BLR2520 PROTEIN"/>
    <property type="match status" value="1"/>
</dbReference>
<dbReference type="AlphaFoldDB" id="A0A4U2YXH7"/>
<keyword evidence="3" id="KW-1185">Reference proteome</keyword>
<organism evidence="2 3">
    <name type="scientific">Nocardioides jishulii</name>
    <dbReference type="NCBI Taxonomy" id="2575440"/>
    <lineage>
        <taxon>Bacteria</taxon>
        <taxon>Bacillati</taxon>
        <taxon>Actinomycetota</taxon>
        <taxon>Actinomycetes</taxon>
        <taxon>Propionibacteriales</taxon>
        <taxon>Nocardioidaceae</taxon>
        <taxon>Nocardioides</taxon>
    </lineage>
</organism>
<protein>
    <submittedName>
        <fullName evidence="2">Glyoxalase</fullName>
    </submittedName>
</protein>
<dbReference type="OrthoDB" id="4265398at2"/>
<reference evidence="2 3" key="1">
    <citation type="submission" date="2019-04" db="EMBL/GenBank/DDBJ databases">
        <authorList>
            <person name="Dong K."/>
        </authorList>
    </citation>
    <scope>NUCLEOTIDE SEQUENCE [LARGE SCALE GENOMIC DNA]</scope>
    <source>
        <strain evidence="3">dk3543</strain>
    </source>
</reference>
<feature type="domain" description="VOC" evidence="1">
    <location>
        <begin position="1"/>
        <end position="123"/>
    </location>
</feature>
<evidence type="ECO:0000259" key="1">
    <source>
        <dbReference type="PROSITE" id="PS51819"/>
    </source>
</evidence>
<dbReference type="EMBL" id="SZPY01000001">
    <property type="protein sequence ID" value="TKI64881.1"/>
    <property type="molecule type" value="Genomic_DNA"/>
</dbReference>
<accession>A0A4U2YXH7</accession>
<dbReference type="Pfam" id="PF22677">
    <property type="entry name" value="Ble-like_N"/>
    <property type="match status" value="1"/>
</dbReference>
<sequence length="135" mass="14530">MVFVNLPVADLDATRAFFTAVGYGFDEQLCNGEALALQLGPNIYAMLLRRDFFATFHRGSTTEPGSHELLTCLDAASAAEVDRLVDAAVAAGGREVGKQEAGDYMHGRSYADLDGHIWEILWMDVEKATAAGAFG</sequence>
<dbReference type="InterPro" id="IPR037523">
    <property type="entry name" value="VOC_core"/>
</dbReference>
<name>A0A4U2YXH7_9ACTN</name>
<dbReference type="SUPFAM" id="SSF54593">
    <property type="entry name" value="Glyoxalase/Bleomycin resistance protein/Dihydroxybiphenyl dioxygenase"/>
    <property type="match status" value="1"/>
</dbReference>
<proteinExistence type="predicted"/>
<comment type="caution">
    <text evidence="2">The sequence shown here is derived from an EMBL/GenBank/DDBJ whole genome shotgun (WGS) entry which is preliminary data.</text>
</comment>
<gene>
    <name evidence="2" type="ORF">FC770_02815</name>
</gene>
<evidence type="ECO:0000313" key="3">
    <source>
        <dbReference type="Proteomes" id="UP000307808"/>
    </source>
</evidence>
<evidence type="ECO:0000313" key="2">
    <source>
        <dbReference type="EMBL" id="TKI64881.1"/>
    </source>
</evidence>